<sequence>MQHRVSCILICRRREYLGAGLYDSSWLHSVSVPALILIPIRGSVLNRSFLHKALLAGLIVAILAALWSSLHTSFDVFGFDSDNAAPYVVWQGIRQNGLSFIRSWHATQDNWLFSLYPFYYAAFETIGPAALNPAWAGWAVFVALCCMGGILTARLAGPLAGLTAAALMLAADCSAVAHPGNLAHPVSHNISLFWGLAGLLAACCALTPRNGWGHAGYTLLSVLAFIIGGLSDPWLNGAMLLPAIAACGWVLATASGIRERIVSVALAIALAGALELDRTRIFGLATFFAASAPQMSFSPERAWPALKTTLLIIPAWFNPVPLGHSALTDRLSLPAIVACVAFVIATIILLFPLRRSLMDRTSPQLRFITATALLSYPAILVLFLLVFSDPAFGSLRFFIAPFALWIIAGVSLAARRRADMAAWQQYGLTTYAVLMVISGLLSGRESWSHPLKANTQFIDGLSSFLVENGLSYGYAPYGEDSANAVHWASHGKITLRSVHAEAVSGHITEGGAQTSDTWYEASDIPPDAKELFLIVPHHWFDCGKAGHCEETAVQQFGPPARILHYEDNTIMVWPYSIWTDPAAVATNLRPIALGKAISFGAEGEGLHLLGKGWSNPAATGTWSDGANAWIRFRLPEGATYPLHLSFSLAAFTARHHDRQRIGLFANQHFIGWFTTSKWDDRFEATIPAPSEDKEKNGVVVLKFVLPDAVKPSSVMYSADDRNVAILLHTMTVETSHR</sequence>
<name>A0AAC9K8L0_9PROT</name>
<keyword evidence="2" id="KW-0808">Transferase</keyword>
<dbReference type="EC" id="2.4.1.-" evidence="2"/>
<feature type="transmembrane region" description="Helical" evidence="1">
    <location>
        <begin position="159"/>
        <end position="178"/>
    </location>
</feature>
<feature type="transmembrane region" description="Helical" evidence="1">
    <location>
        <begin position="426"/>
        <end position="443"/>
    </location>
</feature>
<organism evidence="2 3">
    <name type="scientific">Granulibacter bethesdensis</name>
    <dbReference type="NCBI Taxonomy" id="364410"/>
    <lineage>
        <taxon>Bacteria</taxon>
        <taxon>Pseudomonadati</taxon>
        <taxon>Pseudomonadota</taxon>
        <taxon>Alphaproteobacteria</taxon>
        <taxon>Acetobacterales</taxon>
        <taxon>Acetobacteraceae</taxon>
        <taxon>Granulibacter</taxon>
    </lineage>
</organism>
<keyword evidence="1" id="KW-1133">Transmembrane helix</keyword>
<evidence type="ECO:0000313" key="2">
    <source>
        <dbReference type="EMBL" id="APH53891.1"/>
    </source>
</evidence>
<dbReference type="GO" id="GO:0016757">
    <property type="term" value="F:glycosyltransferase activity"/>
    <property type="evidence" value="ECO:0007669"/>
    <property type="project" value="UniProtKB-KW"/>
</dbReference>
<evidence type="ECO:0000256" key="1">
    <source>
        <dbReference type="SAM" id="Phobius"/>
    </source>
</evidence>
<gene>
    <name evidence="2" type="ORF">GbCGDNIH9_0646</name>
</gene>
<keyword evidence="1" id="KW-0472">Membrane</keyword>
<proteinExistence type="predicted"/>
<keyword evidence="2" id="KW-0328">Glycosyltransferase</keyword>
<feature type="transmembrane region" description="Helical" evidence="1">
    <location>
        <begin position="393"/>
        <end position="414"/>
    </location>
</feature>
<feature type="transmembrane region" description="Helical" evidence="1">
    <location>
        <begin position="365"/>
        <end position="387"/>
    </location>
</feature>
<feature type="transmembrane region" description="Helical" evidence="1">
    <location>
        <begin position="53"/>
        <end position="70"/>
    </location>
</feature>
<feature type="transmembrane region" description="Helical" evidence="1">
    <location>
        <begin position="214"/>
        <end position="231"/>
    </location>
</feature>
<dbReference type="EMBL" id="CP018191">
    <property type="protein sequence ID" value="APH53891.1"/>
    <property type="molecule type" value="Genomic_DNA"/>
</dbReference>
<evidence type="ECO:0000313" key="3">
    <source>
        <dbReference type="Proteomes" id="UP000182373"/>
    </source>
</evidence>
<feature type="transmembrane region" description="Helical" evidence="1">
    <location>
        <begin position="190"/>
        <end position="207"/>
    </location>
</feature>
<dbReference type="Proteomes" id="UP000182373">
    <property type="component" value="Chromosome"/>
</dbReference>
<feature type="transmembrane region" description="Helical" evidence="1">
    <location>
        <begin position="331"/>
        <end position="353"/>
    </location>
</feature>
<feature type="transmembrane region" description="Helical" evidence="1">
    <location>
        <begin position="135"/>
        <end position="152"/>
    </location>
</feature>
<dbReference type="AlphaFoldDB" id="A0AAC9K8L0"/>
<protein>
    <submittedName>
        <fullName evidence="2">Glycosyltransferase</fullName>
        <ecNumber evidence="2">2.4.1.-</ecNumber>
    </submittedName>
</protein>
<keyword evidence="1" id="KW-0812">Transmembrane</keyword>
<accession>A0AAC9K8L0</accession>
<reference evidence="3" key="1">
    <citation type="submission" date="2016-11" db="EMBL/GenBank/DDBJ databases">
        <title>Comparative genomic and phenotypic analysis of Granulibacter bethesdensis clinical isolates from patients with chronic granulomatous disease.</title>
        <authorList>
            <person name="Zarember K.A."/>
            <person name="Porcella S.F."/>
            <person name="Chu J."/>
            <person name="Ding L."/>
            <person name="Dahlstrom E."/>
            <person name="Barbian K."/>
            <person name="Martens C."/>
            <person name="Sykora L."/>
            <person name="Kramer S."/>
            <person name="Pettinato A.M."/>
            <person name="Hong H."/>
            <person name="Wald G."/>
            <person name="Berg L.J."/>
            <person name="Rogge L.S."/>
            <person name="Greenberg D.E."/>
            <person name="Falcone E.L."/>
            <person name="Neves J.F."/>
            <person name="Simoes M.J."/>
            <person name="Casal M."/>
            <person name="Rodriguez-Lopez F.C."/>
            <person name="Zelazny A."/>
            <person name="Gallin J.I."/>
            <person name="Holland S.M."/>
        </authorList>
    </citation>
    <scope>NUCLEOTIDE SEQUENCE [LARGE SCALE GENOMIC DNA]</scope>
    <source>
        <strain evidence="3">NIH9.1</strain>
    </source>
</reference>